<dbReference type="SUPFAM" id="SSF55811">
    <property type="entry name" value="Nudix"/>
    <property type="match status" value="1"/>
</dbReference>
<dbReference type="PANTHER" id="PTHR43736">
    <property type="entry name" value="ADP-RIBOSE PYROPHOSPHATASE"/>
    <property type="match status" value="1"/>
</dbReference>
<dbReference type="EMBL" id="DWZH01000007">
    <property type="protein sequence ID" value="HJB09072.1"/>
    <property type="molecule type" value="Genomic_DNA"/>
</dbReference>
<sequence>MAHGPERVALAVSTVIFALRPHPTTRRLALWIPLVRRIRAPHQGTWALPGGPLATDEGLAASAARNLRETTRLAPRYLEQLYAFGGLDRAPSAAERTVSVVYWALVRPEEADASVATVNVKWFVADEHPELAFDHALIVEYALWRLRNKVEYSRIAAAFLGETFTLAELRGVHEAVLQRTLDPANFRRQMESSGRLVATDEFRTGGRHRPARLYRHDESIHLADNGPLTGL</sequence>
<dbReference type="Pfam" id="PF00293">
    <property type="entry name" value="NUDIX"/>
    <property type="match status" value="1"/>
</dbReference>
<dbReference type="InterPro" id="IPR054105">
    <property type="entry name" value="WHD_NrtR"/>
</dbReference>
<dbReference type="InterPro" id="IPR000086">
    <property type="entry name" value="NUDIX_hydrolase_dom"/>
</dbReference>
<dbReference type="SUPFAM" id="SSF46785">
    <property type="entry name" value="Winged helix' DNA-binding domain"/>
    <property type="match status" value="1"/>
</dbReference>
<evidence type="ECO:0000313" key="2">
    <source>
        <dbReference type="EMBL" id="HJB09072.1"/>
    </source>
</evidence>
<protein>
    <submittedName>
        <fullName evidence="2">NUDIX domain-containing protein</fullName>
    </submittedName>
</protein>
<reference evidence="2" key="1">
    <citation type="journal article" date="2021" name="PeerJ">
        <title>Extensive microbial diversity within the chicken gut microbiome revealed by metagenomics and culture.</title>
        <authorList>
            <person name="Gilroy R."/>
            <person name="Ravi A."/>
            <person name="Getino M."/>
            <person name="Pursley I."/>
            <person name="Horton D.L."/>
            <person name="Alikhan N.F."/>
            <person name="Baker D."/>
            <person name="Gharbi K."/>
            <person name="Hall N."/>
            <person name="Watson M."/>
            <person name="Adriaenssens E.M."/>
            <person name="Foster-Nyarko E."/>
            <person name="Jarju S."/>
            <person name="Secka A."/>
            <person name="Antonio M."/>
            <person name="Oren A."/>
            <person name="Chaudhuri R.R."/>
            <person name="La Ragione R."/>
            <person name="Hildebrand F."/>
            <person name="Pallen M.J."/>
        </authorList>
    </citation>
    <scope>NUCLEOTIDE SEQUENCE</scope>
    <source>
        <strain evidence="2">ChiHjej13B12-24818</strain>
    </source>
</reference>
<evidence type="ECO:0000313" key="3">
    <source>
        <dbReference type="Proteomes" id="UP000823823"/>
    </source>
</evidence>
<comment type="caution">
    <text evidence="2">The sequence shown here is derived from an EMBL/GenBank/DDBJ whole genome shotgun (WGS) entry which is preliminary data.</text>
</comment>
<dbReference type="Gene3D" id="3.90.79.10">
    <property type="entry name" value="Nucleoside Triphosphate Pyrophosphohydrolase"/>
    <property type="match status" value="1"/>
</dbReference>
<gene>
    <name evidence="2" type="ORF">H9786_00860</name>
</gene>
<organism evidence="2 3">
    <name type="scientific">Candidatus Brachybacterium merdavium</name>
    <dbReference type="NCBI Taxonomy" id="2838513"/>
    <lineage>
        <taxon>Bacteria</taxon>
        <taxon>Bacillati</taxon>
        <taxon>Actinomycetota</taxon>
        <taxon>Actinomycetes</taxon>
        <taxon>Micrococcales</taxon>
        <taxon>Dermabacteraceae</taxon>
        <taxon>Brachybacterium</taxon>
    </lineage>
</organism>
<dbReference type="InterPro" id="IPR036388">
    <property type="entry name" value="WH-like_DNA-bd_sf"/>
</dbReference>
<dbReference type="InterPro" id="IPR036390">
    <property type="entry name" value="WH_DNA-bd_sf"/>
</dbReference>
<accession>A0A9D2LAJ3</accession>
<dbReference type="Gene3D" id="1.10.10.10">
    <property type="entry name" value="Winged helix-like DNA-binding domain superfamily/Winged helix DNA-binding domain"/>
    <property type="match status" value="1"/>
</dbReference>
<evidence type="ECO:0000259" key="1">
    <source>
        <dbReference type="PROSITE" id="PS51462"/>
    </source>
</evidence>
<dbReference type="Proteomes" id="UP000823823">
    <property type="component" value="Unassembled WGS sequence"/>
</dbReference>
<dbReference type="InterPro" id="IPR015797">
    <property type="entry name" value="NUDIX_hydrolase-like_dom_sf"/>
</dbReference>
<dbReference type="CDD" id="cd18873">
    <property type="entry name" value="NUDIX_NadM_like"/>
    <property type="match status" value="1"/>
</dbReference>
<name>A0A9D2LAJ3_9MICO</name>
<dbReference type="PANTHER" id="PTHR43736:SF4">
    <property type="entry name" value="SLR1690 PROTEIN"/>
    <property type="match status" value="1"/>
</dbReference>
<reference evidence="2" key="2">
    <citation type="submission" date="2021-04" db="EMBL/GenBank/DDBJ databases">
        <authorList>
            <person name="Gilroy R."/>
        </authorList>
    </citation>
    <scope>NUCLEOTIDE SEQUENCE</scope>
    <source>
        <strain evidence="2">ChiHjej13B12-24818</strain>
    </source>
</reference>
<dbReference type="Pfam" id="PF21906">
    <property type="entry name" value="WHD_NrtR"/>
    <property type="match status" value="1"/>
</dbReference>
<dbReference type="PROSITE" id="PS51462">
    <property type="entry name" value="NUDIX"/>
    <property type="match status" value="1"/>
</dbReference>
<feature type="domain" description="Nudix hydrolase" evidence="1">
    <location>
        <begin position="9"/>
        <end position="147"/>
    </location>
</feature>
<dbReference type="AlphaFoldDB" id="A0A9D2LAJ3"/>
<proteinExistence type="predicted"/>